<keyword evidence="5 7" id="KW-0408">Iron</keyword>
<dbReference type="InterPro" id="IPR050196">
    <property type="entry name" value="Cytochrome_P450_Monoox"/>
</dbReference>
<dbReference type="Proteomes" id="UP001370348">
    <property type="component" value="Chromosome"/>
</dbReference>
<keyword evidence="6 7" id="KW-0503">Monooxygenase</keyword>
<dbReference type="Pfam" id="PF00067">
    <property type="entry name" value="p450"/>
    <property type="match status" value="1"/>
</dbReference>
<dbReference type="PANTHER" id="PTHR24291:SF50">
    <property type="entry name" value="BIFUNCTIONAL ALBAFLAVENONE MONOOXYGENASE_TERPENE SYNTHASE"/>
    <property type="match status" value="1"/>
</dbReference>
<sequence length="474" mass="53523">MEPPFVRGDFLFGHARRLRSGPLELFEELVRDHPDLVQMRVGHLRAVLVSHPEGVARVLRDNQKNYSKETPGFHKVRLLLGRGLLTSYGELWLRQRRMMQPAFHREKIAAFAPAMTRAAHELGERWQGLAGRIIDVADEMMRLTLRVTGETLFGTDVSRHADAISEAVAVVLVEARRRVFTLFDFPLAVPTPNNLRLSRAIGTLDGIVRRTIAERRRGAPKDDLLGTLLAARDGEGEGASNGGARMSDEQIRDEVMTLLLAGHETTANALAWTFHCLAENPRSRELLEQELDHVLGGRPPTMEDVPRLQRTRMVVLESMRLYPPVWILPRLACRDDIVCGYRVRAGTIVLASPYATHRHPHYWERPEHHDPNRFTREREMGRSKFAYFPFGGGPRACIGSSFALVEIILALATLAQRFVLRSVPGHRAAPEPRVTVRPRDGLPMIVHSRQTTRAAGSGFVPNVFEEICSKREFR</sequence>
<dbReference type="PROSITE" id="PS00086">
    <property type="entry name" value="CYTOCHROME_P450"/>
    <property type="match status" value="1"/>
</dbReference>
<dbReference type="EMBL" id="CP089984">
    <property type="protein sequence ID" value="WXB11647.1"/>
    <property type="molecule type" value="Genomic_DNA"/>
</dbReference>
<comment type="similarity">
    <text evidence="1 7">Belongs to the cytochrome P450 family.</text>
</comment>
<keyword evidence="9" id="KW-1185">Reference proteome</keyword>
<keyword evidence="2 7" id="KW-0349">Heme</keyword>
<organism evidence="8 9">
    <name type="scientific">Pendulispora albinea</name>
    <dbReference type="NCBI Taxonomy" id="2741071"/>
    <lineage>
        <taxon>Bacteria</taxon>
        <taxon>Pseudomonadati</taxon>
        <taxon>Myxococcota</taxon>
        <taxon>Myxococcia</taxon>
        <taxon>Myxococcales</taxon>
        <taxon>Sorangiineae</taxon>
        <taxon>Pendulisporaceae</taxon>
        <taxon>Pendulispora</taxon>
    </lineage>
</organism>
<dbReference type="InterPro" id="IPR002401">
    <property type="entry name" value="Cyt_P450_E_grp-I"/>
</dbReference>
<dbReference type="Gene3D" id="1.10.630.10">
    <property type="entry name" value="Cytochrome P450"/>
    <property type="match status" value="1"/>
</dbReference>
<name>A0ABZ2LL56_9BACT</name>
<evidence type="ECO:0000313" key="8">
    <source>
        <dbReference type="EMBL" id="WXB11647.1"/>
    </source>
</evidence>
<dbReference type="RefSeq" id="WP_394821267.1">
    <property type="nucleotide sequence ID" value="NZ_CP089984.1"/>
</dbReference>
<dbReference type="CDD" id="cd20620">
    <property type="entry name" value="CYP132-like"/>
    <property type="match status" value="1"/>
</dbReference>
<evidence type="ECO:0000256" key="3">
    <source>
        <dbReference type="ARBA" id="ARBA00022723"/>
    </source>
</evidence>
<evidence type="ECO:0000256" key="2">
    <source>
        <dbReference type="ARBA" id="ARBA00022617"/>
    </source>
</evidence>
<dbReference type="PRINTS" id="PR00385">
    <property type="entry name" value="P450"/>
</dbReference>
<reference evidence="8 9" key="1">
    <citation type="submission" date="2021-12" db="EMBL/GenBank/DDBJ databases">
        <title>Discovery of the Pendulisporaceae a myxobacterial family with distinct sporulation behavior and unique specialized metabolism.</title>
        <authorList>
            <person name="Garcia R."/>
            <person name="Popoff A."/>
            <person name="Bader C.D."/>
            <person name="Loehr J."/>
            <person name="Walesch S."/>
            <person name="Walt C."/>
            <person name="Boldt J."/>
            <person name="Bunk B."/>
            <person name="Haeckl F.J.F.P.J."/>
            <person name="Gunesch A.P."/>
            <person name="Birkelbach J."/>
            <person name="Nuebel U."/>
            <person name="Pietschmann T."/>
            <person name="Bach T."/>
            <person name="Mueller R."/>
        </authorList>
    </citation>
    <scope>NUCLEOTIDE SEQUENCE [LARGE SCALE GENOMIC DNA]</scope>
    <source>
        <strain evidence="8 9">MSr11954</strain>
    </source>
</reference>
<dbReference type="InterPro" id="IPR036396">
    <property type="entry name" value="Cyt_P450_sf"/>
</dbReference>
<proteinExistence type="inferred from homology"/>
<dbReference type="SUPFAM" id="SSF48264">
    <property type="entry name" value="Cytochrome P450"/>
    <property type="match status" value="1"/>
</dbReference>
<evidence type="ECO:0000313" key="9">
    <source>
        <dbReference type="Proteomes" id="UP001370348"/>
    </source>
</evidence>
<keyword evidence="3 7" id="KW-0479">Metal-binding</keyword>
<evidence type="ECO:0000256" key="6">
    <source>
        <dbReference type="ARBA" id="ARBA00023033"/>
    </source>
</evidence>
<dbReference type="InterPro" id="IPR001128">
    <property type="entry name" value="Cyt_P450"/>
</dbReference>
<evidence type="ECO:0000256" key="5">
    <source>
        <dbReference type="ARBA" id="ARBA00023004"/>
    </source>
</evidence>
<evidence type="ECO:0000256" key="1">
    <source>
        <dbReference type="ARBA" id="ARBA00010617"/>
    </source>
</evidence>
<keyword evidence="4 7" id="KW-0560">Oxidoreductase</keyword>
<evidence type="ECO:0000256" key="7">
    <source>
        <dbReference type="RuleBase" id="RU000461"/>
    </source>
</evidence>
<protein>
    <submittedName>
        <fullName evidence="8">Cytochrome P450</fullName>
    </submittedName>
</protein>
<dbReference type="InterPro" id="IPR017972">
    <property type="entry name" value="Cyt_P450_CS"/>
</dbReference>
<accession>A0ABZ2LL56</accession>
<gene>
    <name evidence="8" type="ORF">LZC94_27760</name>
</gene>
<dbReference type="PANTHER" id="PTHR24291">
    <property type="entry name" value="CYTOCHROME P450 FAMILY 4"/>
    <property type="match status" value="1"/>
</dbReference>
<dbReference type="PRINTS" id="PR00463">
    <property type="entry name" value="EP450I"/>
</dbReference>
<evidence type="ECO:0000256" key="4">
    <source>
        <dbReference type="ARBA" id="ARBA00023002"/>
    </source>
</evidence>